<comment type="caution">
    <text evidence="4">The sequence shown here is derived from an EMBL/GenBank/DDBJ whole genome shotgun (WGS) entry which is preliminary data.</text>
</comment>
<name>A0ABN2F6F4_9ACTN</name>
<reference evidence="4 5" key="1">
    <citation type="journal article" date="2019" name="Int. J. Syst. Evol. Microbiol.">
        <title>The Global Catalogue of Microorganisms (GCM) 10K type strain sequencing project: providing services to taxonomists for standard genome sequencing and annotation.</title>
        <authorList>
            <consortium name="The Broad Institute Genomics Platform"/>
            <consortium name="The Broad Institute Genome Sequencing Center for Infectious Disease"/>
            <person name="Wu L."/>
            <person name="Ma J."/>
        </authorList>
    </citation>
    <scope>NUCLEOTIDE SEQUENCE [LARGE SCALE GENOMIC DNA]</scope>
    <source>
        <strain evidence="4 5">JCM 14306</strain>
    </source>
</reference>
<dbReference type="InterPro" id="IPR016191">
    <property type="entry name" value="Ribonuclease/ribotoxin"/>
</dbReference>
<dbReference type="Pfam" id="PF00545">
    <property type="entry name" value="Ribonuclease"/>
    <property type="match status" value="1"/>
</dbReference>
<feature type="chain" id="PRO_5045552380" evidence="3">
    <location>
        <begin position="34"/>
        <end position="170"/>
    </location>
</feature>
<dbReference type="Proteomes" id="UP001501319">
    <property type="component" value="Unassembled WGS sequence"/>
</dbReference>
<dbReference type="EMBL" id="BAAANE010000004">
    <property type="protein sequence ID" value="GAA1632267.1"/>
    <property type="molecule type" value="Genomic_DNA"/>
</dbReference>
<dbReference type="SUPFAM" id="SSF53933">
    <property type="entry name" value="Microbial ribonucleases"/>
    <property type="match status" value="1"/>
</dbReference>
<keyword evidence="5" id="KW-1185">Reference proteome</keyword>
<gene>
    <name evidence="4" type="ORF">GCM10009744_20760</name>
</gene>
<proteinExistence type="predicted"/>
<keyword evidence="3" id="KW-0732">Signal</keyword>
<keyword evidence="2" id="KW-0378">Hydrolase</keyword>
<accession>A0ABN2F6F4</accession>
<sequence>MRTSSSFTKSATALAAILAALFLGLTTTTTAGAATAGATTAAVGTATAGATATAVGTQYAGSSAAGSYPAPAAISSCPLSTLPSQARTTLNLIHSGGPFPYSQDGAVFQNREGILPAKSTGYYHEYTVKTPGSSTRGARRLIGGGAMTTPQYVYYTGDHYASFCLVDENA</sequence>
<dbReference type="Gene3D" id="3.10.450.30">
    <property type="entry name" value="Microbial ribonucleases"/>
    <property type="match status" value="1"/>
</dbReference>
<dbReference type="InterPro" id="IPR000026">
    <property type="entry name" value="N1-like"/>
</dbReference>
<keyword evidence="1" id="KW-0540">Nuclease</keyword>
<evidence type="ECO:0000256" key="3">
    <source>
        <dbReference type="SAM" id="SignalP"/>
    </source>
</evidence>
<protein>
    <submittedName>
        <fullName evidence="4">Uncharacterized protein</fullName>
    </submittedName>
</protein>
<evidence type="ECO:0000313" key="4">
    <source>
        <dbReference type="EMBL" id="GAA1632267.1"/>
    </source>
</evidence>
<evidence type="ECO:0000256" key="1">
    <source>
        <dbReference type="ARBA" id="ARBA00022722"/>
    </source>
</evidence>
<dbReference type="RefSeq" id="WP_344110806.1">
    <property type="nucleotide sequence ID" value="NZ_BAAANE010000004.1"/>
</dbReference>
<evidence type="ECO:0000313" key="5">
    <source>
        <dbReference type="Proteomes" id="UP001501319"/>
    </source>
</evidence>
<evidence type="ECO:0000256" key="2">
    <source>
        <dbReference type="ARBA" id="ARBA00022801"/>
    </source>
</evidence>
<feature type="signal peptide" evidence="3">
    <location>
        <begin position="1"/>
        <end position="33"/>
    </location>
</feature>
<organism evidence="4 5">
    <name type="scientific">Kribbella alba</name>
    <dbReference type="NCBI Taxonomy" id="190197"/>
    <lineage>
        <taxon>Bacteria</taxon>
        <taxon>Bacillati</taxon>
        <taxon>Actinomycetota</taxon>
        <taxon>Actinomycetes</taxon>
        <taxon>Propionibacteriales</taxon>
        <taxon>Kribbellaceae</taxon>
        <taxon>Kribbella</taxon>
    </lineage>
</organism>